<gene>
    <name evidence="3" type="ORF">KUL25_19645</name>
</gene>
<dbReference type="Pfam" id="PF08327">
    <property type="entry name" value="AHSA1"/>
    <property type="match status" value="1"/>
</dbReference>
<protein>
    <submittedName>
        <fullName evidence="3">SRPBCC family protein</fullName>
    </submittedName>
</protein>
<dbReference type="Proteomes" id="UP000693972">
    <property type="component" value="Unassembled WGS sequence"/>
</dbReference>
<keyword evidence="4" id="KW-1185">Reference proteome</keyword>
<accession>A0A975YI14</accession>
<dbReference type="InterPro" id="IPR013538">
    <property type="entry name" value="ASHA1/2-like_C"/>
</dbReference>
<sequence>MPTDFRPDLDLVLDRTLTAPPAKVWRCWTDADVLCRWFTPPPWRCAEAVIDPRPGGRFFTRMQGPDGEDMPSEGCFLTLEEGRSLSFTDALSENFRPTGGGFMTATVTLSPSGTGTAYRVVVRHATSEARAQHQAMGFEDGWGTAAAQLDVTAQGL</sequence>
<comment type="similarity">
    <text evidence="1">Belongs to the AHA1 family.</text>
</comment>
<dbReference type="SUPFAM" id="SSF55961">
    <property type="entry name" value="Bet v1-like"/>
    <property type="match status" value="1"/>
</dbReference>
<dbReference type="EMBL" id="CP078073">
    <property type="protein sequence ID" value="QXL90143.1"/>
    <property type="molecule type" value="Genomic_DNA"/>
</dbReference>
<dbReference type="Gene3D" id="3.30.530.20">
    <property type="match status" value="1"/>
</dbReference>
<organism evidence="3">
    <name type="scientific">Gymnodinialimonas phycosphaerae</name>
    <dbReference type="NCBI Taxonomy" id="2841589"/>
    <lineage>
        <taxon>Bacteria</taxon>
        <taxon>Pseudomonadati</taxon>
        <taxon>Pseudomonadota</taxon>
        <taxon>Alphaproteobacteria</taxon>
        <taxon>Rhodobacterales</taxon>
        <taxon>Paracoccaceae</taxon>
        <taxon>Gymnodinialimonas</taxon>
    </lineage>
</organism>
<feature type="domain" description="Activator of Hsp90 ATPase homologue 1/2-like C-terminal" evidence="2">
    <location>
        <begin position="19"/>
        <end position="152"/>
    </location>
</feature>
<name>A0A975YI14_9RHOB</name>
<dbReference type="InterPro" id="IPR023393">
    <property type="entry name" value="START-like_dom_sf"/>
</dbReference>
<reference evidence="3 4" key="1">
    <citation type="submission" date="2021-07" db="EMBL/GenBank/DDBJ databases">
        <title>Karlodiniumbacter phycospheric gen. nov., sp. nov., a phycosphere bacterium isolated from karlodinium veneficum.</title>
        <authorList>
            <person name="Peng Y."/>
            <person name="Jiang L."/>
            <person name="Lee J."/>
        </authorList>
    </citation>
    <scope>NUCLEOTIDE SEQUENCE</scope>
    <source>
        <strain evidence="3 4">N5</strain>
    </source>
</reference>
<evidence type="ECO:0000256" key="1">
    <source>
        <dbReference type="ARBA" id="ARBA00006817"/>
    </source>
</evidence>
<dbReference type="EMBL" id="JAIMBW010000001">
    <property type="protein sequence ID" value="MBY4894978.1"/>
    <property type="molecule type" value="Genomic_DNA"/>
</dbReference>
<dbReference type="AlphaFoldDB" id="A0A975YI14"/>
<evidence type="ECO:0000313" key="3">
    <source>
        <dbReference type="EMBL" id="QXL90143.1"/>
    </source>
</evidence>
<evidence type="ECO:0000259" key="2">
    <source>
        <dbReference type="Pfam" id="PF08327"/>
    </source>
</evidence>
<proteinExistence type="inferred from homology"/>
<dbReference type="CDD" id="cd08896">
    <property type="entry name" value="SRPBCC_CalC_Aha1-like_3"/>
    <property type="match status" value="1"/>
</dbReference>
<evidence type="ECO:0000313" key="4">
    <source>
        <dbReference type="Proteomes" id="UP000693972"/>
    </source>
</evidence>